<comment type="subcellular location">
    <subcellularLocation>
        <location evidence="1">Endoplasmic reticulum membrane</location>
        <topology evidence="1">Single-pass type II membrane protein</topology>
    </subcellularLocation>
</comment>
<dbReference type="InterPro" id="IPR002112">
    <property type="entry name" value="Leuzip_Jun"/>
</dbReference>
<feature type="region of interest" description="Disordered" evidence="15">
    <location>
        <begin position="79"/>
        <end position="102"/>
    </location>
</feature>
<dbReference type="PANTHER" id="PTHR45996">
    <property type="entry name" value="AGAP001464-PB"/>
    <property type="match status" value="1"/>
</dbReference>
<dbReference type="PROSITE" id="PS50217">
    <property type="entry name" value="BZIP"/>
    <property type="match status" value="1"/>
</dbReference>
<accession>A0A7I8VHG8</accession>
<evidence type="ECO:0000256" key="1">
    <source>
        <dbReference type="ARBA" id="ARBA00004648"/>
    </source>
</evidence>
<dbReference type="PROSITE" id="PS00036">
    <property type="entry name" value="BZIP_BASIC"/>
    <property type="match status" value="1"/>
</dbReference>
<evidence type="ECO:0000256" key="6">
    <source>
        <dbReference type="ARBA" id="ARBA00022989"/>
    </source>
</evidence>
<organism evidence="17 18">
    <name type="scientific">Dimorphilus gyrociliatus</name>
    <dbReference type="NCBI Taxonomy" id="2664684"/>
    <lineage>
        <taxon>Eukaryota</taxon>
        <taxon>Metazoa</taxon>
        <taxon>Spiralia</taxon>
        <taxon>Lophotrochozoa</taxon>
        <taxon>Annelida</taxon>
        <taxon>Polychaeta</taxon>
        <taxon>Polychaeta incertae sedis</taxon>
        <taxon>Dinophilidae</taxon>
        <taxon>Dimorphilus</taxon>
    </lineage>
</organism>
<evidence type="ECO:0000256" key="4">
    <source>
        <dbReference type="ARBA" id="ARBA00022824"/>
    </source>
</evidence>
<keyword evidence="10" id="KW-0010">Activator</keyword>
<keyword evidence="3" id="KW-0812">Transmembrane</keyword>
<keyword evidence="6" id="KW-1133">Transmembrane helix</keyword>
<dbReference type="CDD" id="cd14689">
    <property type="entry name" value="bZIP_CREB3"/>
    <property type="match status" value="1"/>
</dbReference>
<dbReference type="PANTHER" id="PTHR45996:SF3">
    <property type="entry name" value="CREB-H TRANSCRIPTION FACTOR HOMOLOG LET-607"/>
    <property type="match status" value="1"/>
</dbReference>
<feature type="domain" description="BZIP" evidence="16">
    <location>
        <begin position="201"/>
        <end position="264"/>
    </location>
</feature>
<keyword evidence="8" id="KW-0238">DNA-binding</keyword>
<evidence type="ECO:0000313" key="18">
    <source>
        <dbReference type="Proteomes" id="UP000549394"/>
    </source>
</evidence>
<keyword evidence="11" id="KW-0804">Transcription</keyword>
<evidence type="ECO:0000256" key="7">
    <source>
        <dbReference type="ARBA" id="ARBA00023015"/>
    </source>
</evidence>
<evidence type="ECO:0000256" key="2">
    <source>
        <dbReference type="ARBA" id="ARBA00009050"/>
    </source>
</evidence>
<dbReference type="EMBL" id="CAJFCJ010000006">
    <property type="protein sequence ID" value="CAD5115790.1"/>
    <property type="molecule type" value="Genomic_DNA"/>
</dbReference>
<protein>
    <submittedName>
        <fullName evidence="17">DgyrCDS4732</fullName>
    </submittedName>
</protein>
<proteinExistence type="inferred from homology"/>
<dbReference type="FunFam" id="1.20.5.170:FF:000042">
    <property type="entry name" value="Cyclic AMP-responsive element-binding protein 3-like protein 3"/>
    <property type="match status" value="1"/>
</dbReference>
<dbReference type="InterPro" id="IPR004827">
    <property type="entry name" value="bZIP"/>
</dbReference>
<evidence type="ECO:0000313" key="17">
    <source>
        <dbReference type="EMBL" id="CAD5115790.1"/>
    </source>
</evidence>
<dbReference type="GO" id="GO:0000978">
    <property type="term" value="F:RNA polymerase II cis-regulatory region sequence-specific DNA binding"/>
    <property type="evidence" value="ECO:0007669"/>
    <property type="project" value="TreeGrafter"/>
</dbReference>
<dbReference type="GO" id="GO:0000981">
    <property type="term" value="F:DNA-binding transcription factor activity, RNA polymerase II-specific"/>
    <property type="evidence" value="ECO:0007669"/>
    <property type="project" value="TreeGrafter"/>
</dbReference>
<evidence type="ECO:0000256" key="8">
    <source>
        <dbReference type="ARBA" id="ARBA00023125"/>
    </source>
</evidence>
<keyword evidence="12" id="KW-0325">Glycoprotein</keyword>
<dbReference type="AlphaFoldDB" id="A0A7I8VHG8"/>
<dbReference type="PRINTS" id="PR00043">
    <property type="entry name" value="LEUZIPPRJUN"/>
</dbReference>
<dbReference type="InterPro" id="IPR046347">
    <property type="entry name" value="bZIP_sf"/>
</dbReference>
<evidence type="ECO:0000256" key="9">
    <source>
        <dbReference type="ARBA" id="ARBA00023136"/>
    </source>
</evidence>
<keyword evidence="13" id="KW-0539">Nucleus</keyword>
<evidence type="ECO:0000256" key="12">
    <source>
        <dbReference type="ARBA" id="ARBA00023180"/>
    </source>
</evidence>
<feature type="compositionally biased region" description="Polar residues" evidence="15">
    <location>
        <begin position="85"/>
        <end position="97"/>
    </location>
</feature>
<comment type="similarity">
    <text evidence="2">Belongs to the bZIP family. ATF subfamily.</text>
</comment>
<keyword evidence="7" id="KW-0805">Transcription regulation</keyword>
<evidence type="ECO:0000256" key="5">
    <source>
        <dbReference type="ARBA" id="ARBA00022968"/>
    </source>
</evidence>
<dbReference type="SUPFAM" id="SSF57959">
    <property type="entry name" value="Leucine zipper domain"/>
    <property type="match status" value="1"/>
</dbReference>
<evidence type="ECO:0000256" key="15">
    <source>
        <dbReference type="SAM" id="MobiDB-lite"/>
    </source>
</evidence>
<name>A0A7I8VHG8_9ANNE</name>
<sequence>MDDTIVQMSDPAGGSDILDILFDKDFGILKDVSSKTDDVLKDFEESDFAFFTNFEDTVTEENSATVIENDHPYCSVRVQHKRNNSDSGVSSPYTSDASPERYNIDDIFPDNTINADAFVGTTDQKTNDLYSYVDLSAIDNNESNIPYTVQDVQLSPITDEEGEEKQNGDHLSLTEEEQVLLAREGIQLPTHLPLTKEEERQLKGIRRKIRNKISAKESRKRKQEYVDGLEKRVKICTAQNSQLQKKVTSLQRENSSLTDQLKRLQSMLTSSASRPAQTNTCLAVLLLSFALILMPSYPFGGNQSGNSLSEETKNMLKDVQKNFARVDNSGIYGGSGRQLLHTDDDVKSVPAKANTLANDDFSNENSTTDNVKIEENPLTTESEKESIPSNMPVIGNKNMPEEKFSGIKMKIENMDVTENTVLEIHRINRGAKVLVDEM</sequence>
<keyword evidence="14" id="KW-0175">Coiled coil</keyword>
<feature type="compositionally biased region" description="Basic and acidic residues" evidence="15">
    <location>
        <begin position="376"/>
        <end position="386"/>
    </location>
</feature>
<dbReference type="Pfam" id="PF00170">
    <property type="entry name" value="bZIP_1"/>
    <property type="match status" value="1"/>
</dbReference>
<keyword evidence="18" id="KW-1185">Reference proteome</keyword>
<dbReference type="Proteomes" id="UP000549394">
    <property type="component" value="Unassembled WGS sequence"/>
</dbReference>
<feature type="coiled-coil region" evidence="14">
    <location>
        <begin position="226"/>
        <end position="267"/>
    </location>
</feature>
<comment type="caution">
    <text evidence="17">The sequence shown here is derived from an EMBL/GenBank/DDBJ whole genome shotgun (WGS) entry which is preliminary data.</text>
</comment>
<evidence type="ECO:0000256" key="10">
    <source>
        <dbReference type="ARBA" id="ARBA00023159"/>
    </source>
</evidence>
<reference evidence="17 18" key="1">
    <citation type="submission" date="2020-08" db="EMBL/GenBank/DDBJ databases">
        <authorList>
            <person name="Hejnol A."/>
        </authorList>
    </citation>
    <scope>NUCLEOTIDE SEQUENCE [LARGE SCALE GENOMIC DNA]</scope>
</reference>
<dbReference type="OrthoDB" id="674948at2759"/>
<gene>
    <name evidence="17" type="ORF">DGYR_LOCUS4489</name>
</gene>
<evidence type="ECO:0000256" key="13">
    <source>
        <dbReference type="ARBA" id="ARBA00023242"/>
    </source>
</evidence>
<keyword evidence="9" id="KW-0472">Membrane</keyword>
<evidence type="ECO:0000259" key="16">
    <source>
        <dbReference type="PROSITE" id="PS50217"/>
    </source>
</evidence>
<dbReference type="GO" id="GO:0005634">
    <property type="term" value="C:nucleus"/>
    <property type="evidence" value="ECO:0007669"/>
    <property type="project" value="TreeGrafter"/>
</dbReference>
<dbReference type="InterPro" id="IPR051381">
    <property type="entry name" value="CREB_ATF_subfamily"/>
</dbReference>
<evidence type="ECO:0000256" key="14">
    <source>
        <dbReference type="SAM" id="Coils"/>
    </source>
</evidence>
<feature type="region of interest" description="Disordered" evidence="15">
    <location>
        <begin position="376"/>
        <end position="398"/>
    </location>
</feature>
<keyword evidence="5" id="KW-0735">Signal-anchor</keyword>
<dbReference type="Gene3D" id="1.20.5.170">
    <property type="match status" value="1"/>
</dbReference>
<dbReference type="GO" id="GO:0005789">
    <property type="term" value="C:endoplasmic reticulum membrane"/>
    <property type="evidence" value="ECO:0007669"/>
    <property type="project" value="UniProtKB-SubCell"/>
</dbReference>
<evidence type="ECO:0000256" key="11">
    <source>
        <dbReference type="ARBA" id="ARBA00023163"/>
    </source>
</evidence>
<evidence type="ECO:0000256" key="3">
    <source>
        <dbReference type="ARBA" id="ARBA00022692"/>
    </source>
</evidence>
<dbReference type="SMART" id="SM00338">
    <property type="entry name" value="BRLZ"/>
    <property type="match status" value="1"/>
</dbReference>
<keyword evidence="4" id="KW-0256">Endoplasmic reticulum</keyword>